<organism evidence="5 6">
    <name type="scientific">Borborobacter arsenicus</name>
    <dbReference type="NCBI Taxonomy" id="1851146"/>
    <lineage>
        <taxon>Bacteria</taxon>
        <taxon>Pseudomonadati</taxon>
        <taxon>Pseudomonadota</taxon>
        <taxon>Alphaproteobacteria</taxon>
        <taxon>Hyphomicrobiales</taxon>
        <taxon>Phyllobacteriaceae</taxon>
        <taxon>Borborobacter</taxon>
    </lineage>
</organism>
<dbReference type="PANTHER" id="PTHR43176:SF3">
    <property type="entry name" value="3-HYDROXYISOBUTYRYL-COA HYDROLASE, MITOCHONDRIAL"/>
    <property type="match status" value="1"/>
</dbReference>
<evidence type="ECO:0000313" key="5">
    <source>
        <dbReference type="EMBL" id="RUM98665.1"/>
    </source>
</evidence>
<dbReference type="PANTHER" id="PTHR43176">
    <property type="entry name" value="3-HYDROXYISOBUTYRYL-COA HYDROLASE-RELATED"/>
    <property type="match status" value="1"/>
</dbReference>
<evidence type="ECO:0000256" key="3">
    <source>
        <dbReference type="ARBA" id="ARBA00022801"/>
    </source>
</evidence>
<dbReference type="EC" id="3.1.2.4" evidence="2"/>
<dbReference type="EMBL" id="RKST01000005">
    <property type="protein sequence ID" value="RUM98665.1"/>
    <property type="molecule type" value="Genomic_DNA"/>
</dbReference>
<dbReference type="GO" id="GO:0003860">
    <property type="term" value="F:3-hydroxyisobutyryl-CoA hydrolase activity"/>
    <property type="evidence" value="ECO:0007669"/>
    <property type="project" value="UniProtKB-EC"/>
</dbReference>
<comment type="caution">
    <text evidence="5">The sequence shown here is derived from an EMBL/GenBank/DDBJ whole genome shotgun (WGS) entry which is preliminary data.</text>
</comment>
<accession>A0A432V944</accession>
<dbReference type="Pfam" id="PF16113">
    <property type="entry name" value="ECH_2"/>
    <property type="match status" value="1"/>
</dbReference>
<evidence type="ECO:0000256" key="2">
    <source>
        <dbReference type="ARBA" id="ARBA00011915"/>
    </source>
</evidence>
<evidence type="ECO:0000259" key="4">
    <source>
        <dbReference type="Pfam" id="PF16113"/>
    </source>
</evidence>
<keyword evidence="5" id="KW-0413">Isomerase</keyword>
<dbReference type="OrthoDB" id="9790967at2"/>
<dbReference type="Proteomes" id="UP000281647">
    <property type="component" value="Unassembled WGS sequence"/>
</dbReference>
<gene>
    <name evidence="5" type="ORF">EET67_06050</name>
</gene>
<dbReference type="InterPro" id="IPR045004">
    <property type="entry name" value="ECH_dom"/>
</dbReference>
<comment type="catalytic activity">
    <reaction evidence="1">
        <text>3-hydroxy-2-methylpropanoyl-CoA + H2O = 3-hydroxy-2-methylpropanoate + CoA + H(+)</text>
        <dbReference type="Rhea" id="RHEA:20888"/>
        <dbReference type="ChEBI" id="CHEBI:11805"/>
        <dbReference type="ChEBI" id="CHEBI:15377"/>
        <dbReference type="ChEBI" id="CHEBI:15378"/>
        <dbReference type="ChEBI" id="CHEBI:57287"/>
        <dbReference type="ChEBI" id="CHEBI:57340"/>
        <dbReference type="EC" id="3.1.2.4"/>
    </reaction>
</comment>
<dbReference type="GO" id="GO:0016853">
    <property type="term" value="F:isomerase activity"/>
    <property type="evidence" value="ECO:0007669"/>
    <property type="project" value="UniProtKB-KW"/>
</dbReference>
<keyword evidence="3" id="KW-0378">Hydrolase</keyword>
<dbReference type="InterPro" id="IPR032259">
    <property type="entry name" value="HIBYL-CoA-H"/>
</dbReference>
<dbReference type="GO" id="GO:0006574">
    <property type="term" value="P:L-valine catabolic process"/>
    <property type="evidence" value="ECO:0007669"/>
    <property type="project" value="TreeGrafter"/>
</dbReference>
<dbReference type="CDD" id="cd06558">
    <property type="entry name" value="crotonase-like"/>
    <property type="match status" value="1"/>
</dbReference>
<feature type="domain" description="Enoyl-CoA hydratase/isomerase" evidence="4">
    <location>
        <begin position="18"/>
        <end position="337"/>
    </location>
</feature>
<dbReference type="RefSeq" id="WP_128624732.1">
    <property type="nucleotide sequence ID" value="NZ_ML133509.1"/>
</dbReference>
<dbReference type="InterPro" id="IPR029045">
    <property type="entry name" value="ClpP/crotonase-like_dom_sf"/>
</dbReference>
<evidence type="ECO:0000313" key="6">
    <source>
        <dbReference type="Proteomes" id="UP000281647"/>
    </source>
</evidence>
<protein>
    <recommendedName>
        <fullName evidence="2">3-hydroxyisobutyryl-CoA hydrolase</fullName>
        <ecNumber evidence="2">3.1.2.4</ecNumber>
    </recommendedName>
</protein>
<evidence type="ECO:0000256" key="1">
    <source>
        <dbReference type="ARBA" id="ARBA00001709"/>
    </source>
</evidence>
<dbReference type="Gene3D" id="3.90.226.10">
    <property type="entry name" value="2-enoyl-CoA Hydratase, Chain A, domain 1"/>
    <property type="match status" value="1"/>
</dbReference>
<sequence length="347" mass="37291">MDFGGGDEIIFEQKGKAGIVTLNRPKALNAINHSMIKALARALKAWEADPQIAVVIVKAEGRAFCAGGDILQVYEGGRAGNPPVDFFADEYRLNAHIARFPKPYVSLIDGIVMGGGVGISCHGSHRVMTENAQFAMPEVGIGFFPDVGGSHLLPDLGGSFGMYLGLTGNRIRYGDALWSGLATHTVQAEYLGGLIERLAETGDAGTALREVFKPAERETDRAVLQSIALHFSQPSLAELLQSLERAAASDEFAAKTLATMRTRSPTSLGVAFRQIATGSTLSMDECMRMEFRIVNRMLSGHDFYEGIRAVLIDKGSTPIWNPATFDKLDPAAVDAYFAPLPGGDLDL</sequence>
<name>A0A432V944_9HYPH</name>
<keyword evidence="6" id="KW-1185">Reference proteome</keyword>
<dbReference type="NCBIfam" id="NF004127">
    <property type="entry name" value="PRK05617.1"/>
    <property type="match status" value="1"/>
</dbReference>
<dbReference type="SUPFAM" id="SSF52096">
    <property type="entry name" value="ClpP/crotonase"/>
    <property type="match status" value="1"/>
</dbReference>
<reference evidence="5 6" key="1">
    <citation type="submission" date="2018-11" db="EMBL/GenBank/DDBJ databases">
        <title>Pseudaminobacter arsenicus sp. nov., an arsenic-resistant bacterium isolated from arsenic-rich aquifers.</title>
        <authorList>
            <person name="Mu Y."/>
        </authorList>
    </citation>
    <scope>NUCLEOTIDE SEQUENCE [LARGE SCALE GENOMIC DNA]</scope>
    <source>
        <strain evidence="5 6">CB3</strain>
    </source>
</reference>
<proteinExistence type="predicted"/>
<dbReference type="AlphaFoldDB" id="A0A432V944"/>